<feature type="domain" description="BRCT" evidence="7">
    <location>
        <begin position="43"/>
        <end position="131"/>
    </location>
</feature>
<evidence type="ECO:0000256" key="5">
    <source>
        <dbReference type="ARBA" id="ARBA00023242"/>
    </source>
</evidence>
<dbReference type="GO" id="GO:0005634">
    <property type="term" value="C:nucleus"/>
    <property type="evidence" value="ECO:0007669"/>
    <property type="project" value="UniProtKB-SubCell"/>
</dbReference>
<organism evidence="8 9">
    <name type="scientific">Cocos nucifera</name>
    <name type="common">Coconut palm</name>
    <dbReference type="NCBI Taxonomy" id="13894"/>
    <lineage>
        <taxon>Eukaryota</taxon>
        <taxon>Viridiplantae</taxon>
        <taxon>Streptophyta</taxon>
        <taxon>Embryophyta</taxon>
        <taxon>Tracheophyta</taxon>
        <taxon>Spermatophyta</taxon>
        <taxon>Magnoliopsida</taxon>
        <taxon>Liliopsida</taxon>
        <taxon>Arecaceae</taxon>
        <taxon>Arecoideae</taxon>
        <taxon>Cocoseae</taxon>
        <taxon>Attaleinae</taxon>
        <taxon>Cocos</taxon>
    </lineage>
</organism>
<dbReference type="FunFam" id="3.40.50.10190:FF:000008">
    <property type="entry name" value="X-ray repair cross complementing 1"/>
    <property type="match status" value="1"/>
</dbReference>
<dbReference type="InterPro" id="IPR001357">
    <property type="entry name" value="BRCT_dom"/>
</dbReference>
<dbReference type="EMBL" id="CM017873">
    <property type="protein sequence ID" value="KAG1330050.1"/>
    <property type="molecule type" value="Genomic_DNA"/>
</dbReference>
<proteinExistence type="predicted"/>
<evidence type="ECO:0000256" key="3">
    <source>
        <dbReference type="ARBA" id="ARBA00022763"/>
    </source>
</evidence>
<dbReference type="PANTHER" id="PTHR11370">
    <property type="entry name" value="DNA-REPAIR PROTEIN XRCC1"/>
    <property type="match status" value="1"/>
</dbReference>
<evidence type="ECO:0000313" key="8">
    <source>
        <dbReference type="EMBL" id="KAG1330050.1"/>
    </source>
</evidence>
<dbReference type="PROSITE" id="PS50172">
    <property type="entry name" value="BRCT"/>
    <property type="match status" value="1"/>
</dbReference>
<dbReference type="GO" id="GO:0003684">
    <property type="term" value="F:damaged DNA binding"/>
    <property type="evidence" value="ECO:0007669"/>
    <property type="project" value="InterPro"/>
</dbReference>
<evidence type="ECO:0000256" key="6">
    <source>
        <dbReference type="SAM" id="MobiDB-lite"/>
    </source>
</evidence>
<comment type="subcellular location">
    <subcellularLocation>
        <location evidence="1">Nucleus</location>
    </subcellularLocation>
</comment>
<keyword evidence="4" id="KW-0234">DNA repair</keyword>
<dbReference type="InterPro" id="IPR045080">
    <property type="entry name" value="BRCT_XRCC1_rpt1"/>
</dbReference>
<evidence type="ECO:0000256" key="4">
    <source>
        <dbReference type="ARBA" id="ARBA00023204"/>
    </source>
</evidence>
<reference evidence="8" key="2">
    <citation type="submission" date="2019-07" db="EMBL/GenBank/DDBJ databases">
        <authorList>
            <person name="Yang Y."/>
            <person name="Bocs S."/>
            <person name="Baudouin L."/>
        </authorList>
    </citation>
    <scope>NUCLEOTIDE SEQUENCE</scope>
    <source>
        <tissue evidence="8">Spear leaf of Hainan Tall coconut</tissue>
    </source>
</reference>
<dbReference type="Pfam" id="PF00533">
    <property type="entry name" value="BRCT"/>
    <property type="match status" value="1"/>
</dbReference>
<dbReference type="GO" id="GO:0000012">
    <property type="term" value="P:single strand break repair"/>
    <property type="evidence" value="ECO:0007669"/>
    <property type="project" value="InterPro"/>
</dbReference>
<dbReference type="GO" id="GO:0006303">
    <property type="term" value="P:double-strand break repair via nonhomologous end joining"/>
    <property type="evidence" value="ECO:0007669"/>
    <property type="project" value="InterPro"/>
</dbReference>
<evidence type="ECO:0000313" key="9">
    <source>
        <dbReference type="Proteomes" id="UP000797356"/>
    </source>
</evidence>
<dbReference type="Proteomes" id="UP000797356">
    <property type="component" value="Chromosome 2"/>
</dbReference>
<dbReference type="PANTHER" id="PTHR11370:SF5">
    <property type="entry name" value="DNA REPAIR PROTEIN XRCC1"/>
    <property type="match status" value="1"/>
</dbReference>
<reference evidence="8" key="1">
    <citation type="journal article" date="2017" name="Gigascience">
        <title>The genome draft of coconut (Cocos nucifera).</title>
        <authorList>
            <person name="Xiao Y."/>
            <person name="Xu P."/>
            <person name="Fan H."/>
            <person name="Baudouin L."/>
            <person name="Xia W."/>
            <person name="Bocs S."/>
            <person name="Xu J."/>
            <person name="Li Q."/>
            <person name="Guo A."/>
            <person name="Zhou L."/>
            <person name="Li J."/>
            <person name="Wu Y."/>
            <person name="Ma Z."/>
            <person name="Armero A."/>
            <person name="Issali A.E."/>
            <person name="Liu N."/>
            <person name="Peng M."/>
            <person name="Yang Y."/>
        </authorList>
    </citation>
    <scope>NUCLEOTIDE SEQUENCE</scope>
    <source>
        <tissue evidence="8">Spear leaf of Hainan Tall coconut</tissue>
    </source>
</reference>
<evidence type="ECO:0000259" key="7">
    <source>
        <dbReference type="PROSITE" id="PS50172"/>
    </source>
</evidence>
<dbReference type="AlphaFoldDB" id="A0A8K0MVT1"/>
<protein>
    <submittedName>
        <fullName evidence="8">DNA-repair protein XRCC1</fullName>
    </submittedName>
</protein>
<dbReference type="CDD" id="cd17725">
    <property type="entry name" value="BRCT_XRCC1_rpt1"/>
    <property type="match status" value="1"/>
</dbReference>
<dbReference type="SUPFAM" id="SSF52113">
    <property type="entry name" value="BRCT domain"/>
    <property type="match status" value="1"/>
</dbReference>
<sequence length="374" mass="42693">MSSRDKGNKSCRKKHVAASEEVKKHSKEGGSTSSNETAQNKLNFSKLLDGVVFILSGFVNPERSTLRSRALEMGAEYQADWTSDCTLLVCAFPNTPKFRQVKADCGTIVSKEWISDCYHQKKLVDIECYLMHAGRPWRKCSRHIENSQEEKNALPDEPLKQVETRSHARLTEFAVSEEGVPYIFKDHFSCAKIKKWAIDDLNKTISWLESQDEKPEPNEVKTIAAEGIVTCLQDAIESLRKNQDVQHVVEQWKFVPRVVKELAEFEGSRRSRSLSKEELSELVITCKKIYKDEFDHVDDSLVKIKKRKTDADEEDGKDMQIKCYDAGSDSDQTIEMTEEEIDLACKNLSESYECPIDFDNIVDWVGFIVKDDTG</sequence>
<keyword evidence="5" id="KW-0539">Nucleus</keyword>
<feature type="region of interest" description="Disordered" evidence="6">
    <location>
        <begin position="1"/>
        <end position="37"/>
    </location>
</feature>
<dbReference type="OrthoDB" id="25840at2759"/>
<keyword evidence="2" id="KW-0677">Repeat</keyword>
<dbReference type="GO" id="GO:0006284">
    <property type="term" value="P:base-excision repair"/>
    <property type="evidence" value="ECO:0007669"/>
    <property type="project" value="InterPro"/>
</dbReference>
<accession>A0A8K0MVT1</accession>
<dbReference type="Gene3D" id="3.40.50.10190">
    <property type="entry name" value="BRCT domain"/>
    <property type="match status" value="1"/>
</dbReference>
<dbReference type="InterPro" id="IPR036420">
    <property type="entry name" value="BRCT_dom_sf"/>
</dbReference>
<dbReference type="SMART" id="SM00292">
    <property type="entry name" value="BRCT"/>
    <property type="match status" value="1"/>
</dbReference>
<evidence type="ECO:0000256" key="2">
    <source>
        <dbReference type="ARBA" id="ARBA00022737"/>
    </source>
</evidence>
<name>A0A8K0MVT1_COCNU</name>
<gene>
    <name evidence="8" type="ORF">COCNU_02G000180</name>
</gene>
<evidence type="ECO:0000256" key="1">
    <source>
        <dbReference type="ARBA" id="ARBA00004123"/>
    </source>
</evidence>
<keyword evidence="9" id="KW-1185">Reference proteome</keyword>
<keyword evidence="3" id="KW-0227">DNA damage</keyword>
<comment type="caution">
    <text evidence="8">The sequence shown here is derived from an EMBL/GenBank/DDBJ whole genome shotgun (WGS) entry which is preliminary data.</text>
</comment>